<keyword evidence="18" id="KW-0539">Nucleus</keyword>
<feature type="compositionally biased region" description="Polar residues" evidence="23">
    <location>
        <begin position="9"/>
        <end position="21"/>
    </location>
</feature>
<dbReference type="Pfam" id="PF03372">
    <property type="entry name" value="Exo_endo_phos"/>
    <property type="match status" value="1"/>
</dbReference>
<comment type="catalytic activity">
    <reaction evidence="1">
        <text>Exonucleolytic cleavage of poly(A) to 5'-AMP.</text>
        <dbReference type="EC" id="3.1.13.4"/>
    </reaction>
</comment>
<evidence type="ECO:0000256" key="20">
    <source>
        <dbReference type="ARBA" id="ARBA00030493"/>
    </source>
</evidence>
<reference evidence="25" key="1">
    <citation type="submission" date="2020-10" db="EMBL/GenBank/DDBJ databases">
        <authorList>
            <person name="Roach M.J.R."/>
        </authorList>
    </citation>
    <scope>NUCLEOTIDE SEQUENCE</scope>
    <source>
        <strain evidence="25">CBS 1945</strain>
    </source>
</reference>
<evidence type="ECO:0000256" key="8">
    <source>
        <dbReference type="ARBA" id="ARBA00022614"/>
    </source>
</evidence>
<evidence type="ECO:0000256" key="22">
    <source>
        <dbReference type="ARBA" id="ARBA00033317"/>
    </source>
</evidence>
<keyword evidence="9" id="KW-0540">Nuclease</keyword>
<sequence length="779" mass="88607">MNVAPYKNTPGTTQFQGSPQYMYQGGYGAPLNDGYFHQQGQTQPEGLNPSKLLAQTLYQGQMGQPGQPGQLNQLGQQAPDLQEQLTPHHDQLQALQQQLQQIPGTPQQQQQLAQIQLVQQQQQQQQQQLQAQFAGVIPQGQRESSLLPTDHPQHLAISVDATTANSPHWQHQMQLAQVSRSSNIPHFYARNAASSSRRMTHDPDNSSQSGATLIEITKSVLSSVPEEEEITQQNEQRRPVTDAKEVDEEEEDQMIRIKENNTQLWTGLDLSGQQLSMISPRLFEYRFLRRLYLNGNMLTTVPKAILQLKFLRVLDLSSNLLESLPSELGMLFNLKYLYLFDNDLDKLPWEFGNLESLEFLGVEGNPRMDETVVSTISKKGTRGLIIHLRDDAPRLSPPKPRDWIPVGEDGEPEMGAAKLAIDVDLSAKETSKFTLMSYNTLCQHYATQKMYRYTPSWALAWEYRRKKLTEEISNYKAQVICLQEVETKTYEDYWSPLMEKRGYRGVFHCKGRAKTMSEKNAKKVDGCATFFKTDIFQLVDKKLIDYSGVVMTQDKFKKTEDLFNRFANKDNVALVLVLQHVSTGSKVIVANTHLHWDPEYNDVKTMQVAVLLDELQGMVRKYSPSREDINKLPMVICGDFNSQRDSAVYQLISQGVSKKHKDMDDRDYGRFTSEGFNHPFHLDSAYDCLGELPFTNFTPAFTEVIDYIWYSTQPLRVKGLLGKEDSEYTNKLIGFPTADCPSDHIPLIAEFEIRKQTEGSQGSRNINVDFGSGGYSRKT</sequence>
<evidence type="ECO:0000256" key="4">
    <source>
        <dbReference type="ARBA" id="ARBA00004496"/>
    </source>
</evidence>
<keyword evidence="8" id="KW-0433">Leucine-rich repeat</keyword>
<evidence type="ECO:0000313" key="26">
    <source>
        <dbReference type="Proteomes" id="UP000662931"/>
    </source>
</evidence>
<keyword evidence="15" id="KW-0694">RNA-binding</keyword>
<dbReference type="GO" id="GO:0005737">
    <property type="term" value="C:cytoplasm"/>
    <property type="evidence" value="ECO:0007669"/>
    <property type="project" value="UniProtKB-SubCell"/>
</dbReference>
<dbReference type="PANTHER" id="PTHR12121:SF100">
    <property type="entry name" value="POLY(A)-SPECIFIC RIBONUCLEASE"/>
    <property type="match status" value="1"/>
</dbReference>
<feature type="region of interest" description="Disordered" evidence="23">
    <location>
        <begin position="222"/>
        <end position="251"/>
    </location>
</feature>
<dbReference type="InterPro" id="IPR005135">
    <property type="entry name" value="Endo/exonuclease/phosphatase"/>
</dbReference>
<feature type="region of interest" description="Disordered" evidence="23">
    <location>
        <begin position="1"/>
        <end position="25"/>
    </location>
</feature>
<evidence type="ECO:0000256" key="16">
    <source>
        <dbReference type="ARBA" id="ARBA00023015"/>
    </source>
</evidence>
<dbReference type="InterPro" id="IPR036691">
    <property type="entry name" value="Endo/exonu/phosph_ase_sf"/>
</dbReference>
<keyword evidence="12" id="KW-0378">Hydrolase</keyword>
<keyword evidence="7" id="KW-0963">Cytoplasm</keyword>
<evidence type="ECO:0000313" key="25">
    <source>
        <dbReference type="EMBL" id="QPG76543.1"/>
    </source>
</evidence>
<evidence type="ECO:0000256" key="18">
    <source>
        <dbReference type="ARBA" id="ARBA00023242"/>
    </source>
</evidence>
<evidence type="ECO:0000256" key="12">
    <source>
        <dbReference type="ARBA" id="ARBA00022801"/>
    </source>
</evidence>
<evidence type="ECO:0000256" key="19">
    <source>
        <dbReference type="ARBA" id="ARBA00023475"/>
    </source>
</evidence>
<dbReference type="Pfam" id="PF00560">
    <property type="entry name" value="LRR_1"/>
    <property type="match status" value="1"/>
</dbReference>
<evidence type="ECO:0000256" key="6">
    <source>
        <dbReference type="ARBA" id="ARBA00012161"/>
    </source>
</evidence>
<evidence type="ECO:0000256" key="3">
    <source>
        <dbReference type="ARBA" id="ARBA00004123"/>
    </source>
</evidence>
<dbReference type="FunFam" id="3.60.10.10:FF:000037">
    <property type="entry name" value="Glucose-repressible alcohol dehydrogenase transcriptional effector"/>
    <property type="match status" value="1"/>
</dbReference>
<dbReference type="InterPro" id="IPR032675">
    <property type="entry name" value="LRR_dom_sf"/>
</dbReference>
<dbReference type="SUPFAM" id="SSF56219">
    <property type="entry name" value="DNase I-like"/>
    <property type="match status" value="1"/>
</dbReference>
<dbReference type="Proteomes" id="UP000662931">
    <property type="component" value="Chromosome 4"/>
</dbReference>
<dbReference type="Pfam" id="PF13855">
    <property type="entry name" value="LRR_8"/>
    <property type="match status" value="1"/>
</dbReference>
<evidence type="ECO:0000256" key="10">
    <source>
        <dbReference type="ARBA" id="ARBA00022723"/>
    </source>
</evidence>
<evidence type="ECO:0000256" key="15">
    <source>
        <dbReference type="ARBA" id="ARBA00022884"/>
    </source>
</evidence>
<dbReference type="GeneID" id="62197332"/>
<evidence type="ECO:0000256" key="5">
    <source>
        <dbReference type="ARBA" id="ARBA00010774"/>
    </source>
</evidence>
<keyword evidence="11" id="KW-0677">Repeat</keyword>
<dbReference type="InterPro" id="IPR001611">
    <property type="entry name" value="Leu-rich_rpt"/>
</dbReference>
<evidence type="ECO:0000256" key="1">
    <source>
        <dbReference type="ARBA" id="ARBA00001663"/>
    </source>
</evidence>
<evidence type="ECO:0000256" key="23">
    <source>
        <dbReference type="SAM" id="MobiDB-lite"/>
    </source>
</evidence>
<dbReference type="SMART" id="SM00369">
    <property type="entry name" value="LRR_TYP"/>
    <property type="match status" value="3"/>
</dbReference>
<dbReference type="Gene3D" id="3.80.10.10">
    <property type="entry name" value="Ribonuclease Inhibitor"/>
    <property type="match status" value="1"/>
</dbReference>
<evidence type="ECO:0000256" key="7">
    <source>
        <dbReference type="ARBA" id="ARBA00022490"/>
    </source>
</evidence>
<dbReference type="PROSITE" id="PS51450">
    <property type="entry name" value="LRR"/>
    <property type="match status" value="1"/>
</dbReference>
<dbReference type="GO" id="GO:0046872">
    <property type="term" value="F:metal ion binding"/>
    <property type="evidence" value="ECO:0007669"/>
    <property type="project" value="UniProtKB-KW"/>
</dbReference>
<organism evidence="25 26">
    <name type="scientific">Eeniella nana</name>
    <name type="common">Yeast</name>
    <name type="synonym">Brettanomyces nanus</name>
    <dbReference type="NCBI Taxonomy" id="13502"/>
    <lineage>
        <taxon>Eukaryota</taxon>
        <taxon>Fungi</taxon>
        <taxon>Dikarya</taxon>
        <taxon>Ascomycota</taxon>
        <taxon>Saccharomycotina</taxon>
        <taxon>Pichiomycetes</taxon>
        <taxon>Pichiales</taxon>
        <taxon>Pichiaceae</taxon>
        <taxon>Brettanomyces</taxon>
    </lineage>
</organism>
<keyword evidence="17" id="KW-0804">Transcription</keyword>
<protein>
    <recommendedName>
        <fullName evidence="19">CCR4-Not complex 3'-5'-exoribonuclease subunit Ccr4</fullName>
        <ecNumber evidence="6">3.1.13.4</ecNumber>
    </recommendedName>
    <alternativeName>
        <fullName evidence="20">Carbon catabolite repressor protein 4</fullName>
    </alternativeName>
    <alternativeName>
        <fullName evidence="21">Cytoplasmic deadenylase</fullName>
    </alternativeName>
    <alternativeName>
        <fullName evidence="22">Glucose-repressible alcohol dehydrogenase transcriptional effector</fullName>
    </alternativeName>
</protein>
<dbReference type="KEGG" id="bnn:FOA43_003932"/>
<dbReference type="AlphaFoldDB" id="A0A875S6I9"/>
<proteinExistence type="inferred from homology"/>
<dbReference type="Gene3D" id="3.60.10.10">
    <property type="entry name" value="Endonuclease/exonuclease/phosphatase"/>
    <property type="match status" value="1"/>
</dbReference>
<dbReference type="GO" id="GO:0004535">
    <property type="term" value="F:poly(A)-specific ribonuclease activity"/>
    <property type="evidence" value="ECO:0007669"/>
    <property type="project" value="UniProtKB-EC"/>
</dbReference>
<dbReference type="RefSeq" id="XP_038780108.1">
    <property type="nucleotide sequence ID" value="XM_038924180.1"/>
</dbReference>
<dbReference type="GO" id="GO:0005634">
    <property type="term" value="C:nucleus"/>
    <property type="evidence" value="ECO:0007669"/>
    <property type="project" value="UniProtKB-SubCell"/>
</dbReference>
<keyword evidence="13" id="KW-0269">Exonuclease</keyword>
<comment type="subcellular location">
    <subcellularLocation>
        <location evidence="4">Cytoplasm</location>
    </subcellularLocation>
    <subcellularLocation>
        <location evidence="3">Nucleus</location>
    </subcellularLocation>
</comment>
<keyword evidence="16" id="KW-0805">Transcription regulation</keyword>
<comment type="cofactor">
    <cofactor evidence="2">
        <name>Mg(2+)</name>
        <dbReference type="ChEBI" id="CHEBI:18420"/>
    </cofactor>
</comment>
<dbReference type="GO" id="GO:0003723">
    <property type="term" value="F:RNA binding"/>
    <property type="evidence" value="ECO:0007669"/>
    <property type="project" value="UniProtKB-KW"/>
</dbReference>
<evidence type="ECO:0000256" key="2">
    <source>
        <dbReference type="ARBA" id="ARBA00001946"/>
    </source>
</evidence>
<dbReference type="EC" id="3.1.13.4" evidence="6"/>
<accession>A0A875S6I9</accession>
<evidence type="ECO:0000256" key="21">
    <source>
        <dbReference type="ARBA" id="ARBA00031469"/>
    </source>
</evidence>
<feature type="region of interest" description="Disordered" evidence="23">
    <location>
        <begin position="758"/>
        <end position="779"/>
    </location>
</feature>
<dbReference type="EMBL" id="CP064815">
    <property type="protein sequence ID" value="QPG76543.1"/>
    <property type="molecule type" value="Genomic_DNA"/>
</dbReference>
<gene>
    <name evidence="25" type="ORF">FOA43_003932</name>
</gene>
<dbReference type="PANTHER" id="PTHR12121">
    <property type="entry name" value="CARBON CATABOLITE REPRESSOR PROTEIN 4"/>
    <property type="match status" value="1"/>
</dbReference>
<dbReference type="CDD" id="cd09097">
    <property type="entry name" value="Deadenylase_CCR4"/>
    <property type="match status" value="1"/>
</dbReference>
<evidence type="ECO:0000256" key="9">
    <source>
        <dbReference type="ARBA" id="ARBA00022722"/>
    </source>
</evidence>
<feature type="domain" description="Endonuclease/exonuclease/phosphatase" evidence="24">
    <location>
        <begin position="436"/>
        <end position="744"/>
    </location>
</feature>
<keyword evidence="14" id="KW-0460">Magnesium</keyword>
<dbReference type="SUPFAM" id="SSF52058">
    <property type="entry name" value="L domain-like"/>
    <property type="match status" value="1"/>
</dbReference>
<evidence type="ECO:0000256" key="14">
    <source>
        <dbReference type="ARBA" id="ARBA00022842"/>
    </source>
</evidence>
<evidence type="ECO:0000256" key="13">
    <source>
        <dbReference type="ARBA" id="ARBA00022839"/>
    </source>
</evidence>
<keyword evidence="10" id="KW-0479">Metal-binding</keyword>
<name>A0A875S6I9_EENNA</name>
<comment type="similarity">
    <text evidence="5">Belongs to the CCR4/nocturin family.</text>
</comment>
<evidence type="ECO:0000256" key="17">
    <source>
        <dbReference type="ARBA" id="ARBA00023163"/>
    </source>
</evidence>
<keyword evidence="26" id="KW-1185">Reference proteome</keyword>
<feature type="compositionally biased region" description="Basic and acidic residues" evidence="23">
    <location>
        <begin position="235"/>
        <end position="244"/>
    </location>
</feature>
<dbReference type="InterPro" id="IPR050410">
    <property type="entry name" value="CCR4/nocturin_mRNA_transcr"/>
</dbReference>
<dbReference type="OrthoDB" id="428734at2759"/>
<evidence type="ECO:0000256" key="11">
    <source>
        <dbReference type="ARBA" id="ARBA00022737"/>
    </source>
</evidence>
<evidence type="ECO:0000259" key="24">
    <source>
        <dbReference type="Pfam" id="PF03372"/>
    </source>
</evidence>
<dbReference type="InterPro" id="IPR003591">
    <property type="entry name" value="Leu-rich_rpt_typical-subtyp"/>
</dbReference>